<keyword evidence="1" id="KW-0472">Membrane</keyword>
<protein>
    <submittedName>
        <fullName evidence="2">Cytochrome c oxidase subunit 2A</fullName>
    </submittedName>
</protein>
<keyword evidence="1" id="KW-1133">Transmembrane helix</keyword>
<dbReference type="AlphaFoldDB" id="A0A263BRI8"/>
<evidence type="ECO:0000313" key="3">
    <source>
        <dbReference type="Proteomes" id="UP000217083"/>
    </source>
</evidence>
<keyword evidence="1" id="KW-0812">Transmembrane</keyword>
<dbReference type="RefSeq" id="WP_094926222.1">
    <property type="nucleotide sequence ID" value="NZ_NPIA01000009.1"/>
</dbReference>
<reference evidence="3" key="1">
    <citation type="submission" date="2017-08" db="EMBL/GenBank/DDBJ databases">
        <authorList>
            <person name="Huang Z."/>
        </authorList>
    </citation>
    <scope>NUCLEOTIDE SEQUENCE [LARGE SCALE GENOMIC DNA]</scope>
    <source>
        <strain evidence="3">SA5d-4</strain>
    </source>
</reference>
<proteinExistence type="predicted"/>
<dbReference type="EMBL" id="NPIA01000009">
    <property type="protein sequence ID" value="OZM55987.1"/>
    <property type="molecule type" value="Genomic_DNA"/>
</dbReference>
<evidence type="ECO:0000313" key="2">
    <source>
        <dbReference type="EMBL" id="OZM55987.1"/>
    </source>
</evidence>
<gene>
    <name evidence="2" type="ORF">CIB95_14165</name>
</gene>
<dbReference type="Proteomes" id="UP000217083">
    <property type="component" value="Unassembled WGS sequence"/>
</dbReference>
<keyword evidence="3" id="KW-1185">Reference proteome</keyword>
<accession>A0A263BRI8</accession>
<name>A0A263BRI8_9BACI</name>
<organism evidence="2 3">
    <name type="scientific">Lottiidibacillus patelloidae</name>
    <dbReference type="NCBI Taxonomy" id="2670334"/>
    <lineage>
        <taxon>Bacteria</taxon>
        <taxon>Bacillati</taxon>
        <taxon>Bacillota</taxon>
        <taxon>Bacilli</taxon>
        <taxon>Bacillales</taxon>
        <taxon>Bacillaceae</taxon>
        <taxon>Lottiidibacillus</taxon>
    </lineage>
</organism>
<feature type="transmembrane region" description="Helical" evidence="1">
    <location>
        <begin position="28"/>
        <end position="49"/>
    </location>
</feature>
<comment type="caution">
    <text evidence="2">The sequence shown here is derived from an EMBL/GenBank/DDBJ whole genome shotgun (WGS) entry which is preliminary data.</text>
</comment>
<evidence type="ECO:0000256" key="1">
    <source>
        <dbReference type="SAM" id="Phobius"/>
    </source>
</evidence>
<sequence>MENKLTKLSEKTNIEVKSENDKKLKGTFLSVLALGGFIVLSWLTVYFLFISRM</sequence>
<reference evidence="2 3" key="2">
    <citation type="submission" date="2017-09" db="EMBL/GenBank/DDBJ databases">
        <title>Bacillus patelloidae sp. nov., isolated from the intestinal tract of a marine limpet.</title>
        <authorList>
            <person name="Liu R."/>
            <person name="Dong C."/>
            <person name="Shao Z."/>
        </authorList>
    </citation>
    <scope>NUCLEOTIDE SEQUENCE [LARGE SCALE GENOMIC DNA]</scope>
    <source>
        <strain evidence="2 3">SA5d-4</strain>
    </source>
</reference>